<dbReference type="Pfam" id="PF10326">
    <property type="entry name" value="7TM_GPCR_Str"/>
    <property type="match status" value="1"/>
</dbReference>
<feature type="signal peptide" evidence="2">
    <location>
        <begin position="1"/>
        <end position="23"/>
    </location>
</feature>
<dbReference type="PANTHER" id="PTHR46178">
    <property type="entry name" value="SEVEN TM RECEPTOR"/>
    <property type="match status" value="1"/>
</dbReference>
<accession>A0AAV5TE55</accession>
<evidence type="ECO:0000313" key="3">
    <source>
        <dbReference type="EMBL" id="GMS92423.1"/>
    </source>
</evidence>
<keyword evidence="1" id="KW-0812">Transmembrane</keyword>
<dbReference type="InterPro" id="IPR019428">
    <property type="entry name" value="7TM_GPCR_serpentine_rcpt_Str"/>
</dbReference>
<keyword evidence="1" id="KW-1133">Transmembrane helix</keyword>
<keyword evidence="1" id="KW-0472">Membrane</keyword>
<feature type="chain" id="PRO_5043797937" description="G protein-coupled receptor" evidence="2">
    <location>
        <begin position="24"/>
        <end position="261"/>
    </location>
</feature>
<dbReference type="Proteomes" id="UP001432027">
    <property type="component" value="Unassembled WGS sequence"/>
</dbReference>
<dbReference type="AlphaFoldDB" id="A0AAV5TE55"/>
<name>A0AAV5TE55_9BILA</name>
<feature type="transmembrane region" description="Helical" evidence="1">
    <location>
        <begin position="141"/>
        <end position="162"/>
    </location>
</feature>
<feature type="non-terminal residue" evidence="3">
    <location>
        <position position="261"/>
    </location>
</feature>
<evidence type="ECO:0000313" key="4">
    <source>
        <dbReference type="Proteomes" id="UP001432027"/>
    </source>
</evidence>
<dbReference type="EMBL" id="BTSX01000004">
    <property type="protein sequence ID" value="GMS92423.1"/>
    <property type="molecule type" value="Genomic_DNA"/>
</dbReference>
<keyword evidence="4" id="KW-1185">Reference proteome</keyword>
<comment type="caution">
    <text evidence="3">The sequence shown here is derived from an EMBL/GenBank/DDBJ whole genome shotgun (WGS) entry which is preliminary data.</text>
</comment>
<evidence type="ECO:0008006" key="5">
    <source>
        <dbReference type="Google" id="ProtNLM"/>
    </source>
</evidence>
<reference evidence="3" key="1">
    <citation type="submission" date="2023-10" db="EMBL/GenBank/DDBJ databases">
        <title>Genome assembly of Pristionchus species.</title>
        <authorList>
            <person name="Yoshida K."/>
            <person name="Sommer R.J."/>
        </authorList>
    </citation>
    <scope>NUCLEOTIDE SEQUENCE</scope>
    <source>
        <strain evidence="3">RS0144</strain>
    </source>
</reference>
<feature type="non-terminal residue" evidence="3">
    <location>
        <position position="1"/>
    </location>
</feature>
<keyword evidence="2" id="KW-0732">Signal</keyword>
<feature type="transmembrane region" description="Helical" evidence="1">
    <location>
        <begin position="27"/>
        <end position="49"/>
    </location>
</feature>
<dbReference type="PANTHER" id="PTHR46178:SF9">
    <property type="entry name" value="SEVEN TM RECEPTOR"/>
    <property type="match status" value="1"/>
</dbReference>
<feature type="transmembrane region" description="Helical" evidence="1">
    <location>
        <begin position="221"/>
        <end position="244"/>
    </location>
</feature>
<gene>
    <name evidence="3" type="ORF">PENTCL1PPCAC_14598</name>
</gene>
<sequence length="261" mass="29211">GILGMTFNLVLIFFLVRAKTGNAARTYYVSCIITSILSFSSAIGILLTVDLPTVVDGNVVAIFYGQVLFYFPKWVNDCICVAFFSQVHTMWQVQMPGFLPTDEFRMQLAASVKKIHGTNLSDFHVFGIPVSDEHHYDAIDLALFDIVPSVLVSYALFALSAFKIRGRLLALGVTLSQRAVQMQRRFFLTQIAQVFVPLVLMSIPLGMLVRATLLRQDLQSFPFLIGFLLWPTPMFTALLLLGFVQKTATRKIQSHTNFSVS</sequence>
<protein>
    <recommendedName>
        <fullName evidence="5">G protein-coupled receptor</fullName>
    </recommendedName>
</protein>
<proteinExistence type="predicted"/>
<organism evidence="3 4">
    <name type="scientific">Pristionchus entomophagus</name>
    <dbReference type="NCBI Taxonomy" id="358040"/>
    <lineage>
        <taxon>Eukaryota</taxon>
        <taxon>Metazoa</taxon>
        <taxon>Ecdysozoa</taxon>
        <taxon>Nematoda</taxon>
        <taxon>Chromadorea</taxon>
        <taxon>Rhabditida</taxon>
        <taxon>Rhabditina</taxon>
        <taxon>Diplogasteromorpha</taxon>
        <taxon>Diplogasteroidea</taxon>
        <taxon>Neodiplogasteridae</taxon>
        <taxon>Pristionchus</taxon>
    </lineage>
</organism>
<feature type="transmembrane region" description="Helical" evidence="1">
    <location>
        <begin position="186"/>
        <end position="209"/>
    </location>
</feature>
<evidence type="ECO:0000256" key="2">
    <source>
        <dbReference type="SAM" id="SignalP"/>
    </source>
</evidence>
<evidence type="ECO:0000256" key="1">
    <source>
        <dbReference type="SAM" id="Phobius"/>
    </source>
</evidence>